<dbReference type="HOGENOM" id="CLU_1641317_0_0_0"/>
<dbReference type="AlphaFoldDB" id="W0RD35"/>
<keyword evidence="1" id="KW-1133">Transmembrane helix</keyword>
<feature type="transmembrane region" description="Helical" evidence="1">
    <location>
        <begin position="50"/>
        <end position="73"/>
    </location>
</feature>
<evidence type="ECO:0000313" key="3">
    <source>
        <dbReference type="Proteomes" id="UP000019151"/>
    </source>
</evidence>
<dbReference type="KEGG" id="gba:J421_0820"/>
<evidence type="ECO:0000256" key="1">
    <source>
        <dbReference type="SAM" id="Phobius"/>
    </source>
</evidence>
<reference evidence="2 3" key="1">
    <citation type="journal article" date="2014" name="Genome Announc.">
        <title>Genome Sequence and Methylome of Soil Bacterium Gemmatirosa kalamazoonensis KBS708T, a Member of the Rarely Cultivated Gemmatimonadetes Phylum.</title>
        <authorList>
            <person name="Debruyn J.M."/>
            <person name="Radosevich M."/>
            <person name="Wommack K.E."/>
            <person name="Polson S.W."/>
            <person name="Hauser L.J."/>
            <person name="Fawaz M.N."/>
            <person name="Korlach J."/>
            <person name="Tsai Y.C."/>
        </authorList>
    </citation>
    <scope>NUCLEOTIDE SEQUENCE [LARGE SCALE GENOMIC DNA]</scope>
    <source>
        <strain evidence="2 3">KBS708</strain>
    </source>
</reference>
<gene>
    <name evidence="2" type="ORF">J421_0820</name>
</gene>
<protein>
    <submittedName>
        <fullName evidence="2">Uncharacterized protein</fullName>
    </submittedName>
</protein>
<organism evidence="2 3">
    <name type="scientific">Gemmatirosa kalamazoonensis</name>
    <dbReference type="NCBI Taxonomy" id="861299"/>
    <lineage>
        <taxon>Bacteria</taxon>
        <taxon>Pseudomonadati</taxon>
        <taxon>Gemmatimonadota</taxon>
        <taxon>Gemmatimonadia</taxon>
        <taxon>Gemmatimonadales</taxon>
        <taxon>Gemmatimonadaceae</taxon>
        <taxon>Gemmatirosa</taxon>
    </lineage>
</organism>
<dbReference type="InParanoid" id="W0RD35"/>
<name>W0RD35_9BACT</name>
<proteinExistence type="predicted"/>
<dbReference type="STRING" id="861299.J421_0820"/>
<sequence length="161" mass="17143">MPNGPALLYDADRVWFPAWPVAAWGVVAGLAGAALLLVARRGARRSSVIVRAAGTVLAILGPAWAVVIGAGFYGEHARLRAALRARTFSTVEGIVHDRFARDGSAWLVESGRAAHWYGYAASRLAPGYHRAGPGTGGLRDGDSVRIADVDGRIARVERYPR</sequence>
<keyword evidence="1" id="KW-0472">Membrane</keyword>
<keyword evidence="1" id="KW-0812">Transmembrane</keyword>
<accession>W0RD35</accession>
<feature type="transmembrane region" description="Helical" evidence="1">
    <location>
        <begin position="18"/>
        <end position="38"/>
    </location>
</feature>
<evidence type="ECO:0000313" key="2">
    <source>
        <dbReference type="EMBL" id="AHG88357.1"/>
    </source>
</evidence>
<keyword evidence="3" id="KW-1185">Reference proteome</keyword>
<dbReference type="EMBL" id="CP007128">
    <property type="protein sequence ID" value="AHG88357.1"/>
    <property type="molecule type" value="Genomic_DNA"/>
</dbReference>
<dbReference type="Proteomes" id="UP000019151">
    <property type="component" value="Chromosome"/>
</dbReference>
<dbReference type="RefSeq" id="WP_025409898.1">
    <property type="nucleotide sequence ID" value="NZ_CP007128.1"/>
</dbReference>